<dbReference type="Pfam" id="PF02622">
    <property type="entry name" value="DUF179"/>
    <property type="match status" value="1"/>
</dbReference>
<reference evidence="2 3" key="1">
    <citation type="submission" date="2018-08" db="EMBL/GenBank/DDBJ databases">
        <title>The draft genome squence of Brumimicrobium sp. N62.</title>
        <authorList>
            <person name="Du Z.-J."/>
            <person name="Luo H.-R."/>
        </authorList>
    </citation>
    <scope>NUCLEOTIDE SEQUENCE [LARGE SCALE GENOMIC DNA]</scope>
    <source>
        <strain evidence="2 3">N62</strain>
    </source>
</reference>
<dbReference type="PANTHER" id="PTHR30327:SF1">
    <property type="entry name" value="UPF0301 PROTEIN YQGE"/>
    <property type="match status" value="1"/>
</dbReference>
<dbReference type="InterPro" id="IPR003774">
    <property type="entry name" value="AlgH-like"/>
</dbReference>
<dbReference type="PANTHER" id="PTHR30327">
    <property type="entry name" value="UNCHARACTERIZED PROTEIN YQGE"/>
    <property type="match status" value="1"/>
</dbReference>
<dbReference type="Gene3D" id="3.40.1740.10">
    <property type="entry name" value="VC0467-like"/>
    <property type="match status" value="1"/>
</dbReference>
<evidence type="ECO:0000256" key="1">
    <source>
        <dbReference type="ARBA" id="ARBA00009600"/>
    </source>
</evidence>
<name>A0A3E1EW63_9FLAO</name>
<dbReference type="EMBL" id="QURB01000007">
    <property type="protein sequence ID" value="RFC53795.1"/>
    <property type="molecule type" value="Genomic_DNA"/>
</dbReference>
<proteinExistence type="inferred from homology"/>
<comment type="similarity">
    <text evidence="1">Belongs to the UPF0301 (AlgH) family.</text>
</comment>
<dbReference type="GO" id="GO:0005829">
    <property type="term" value="C:cytosol"/>
    <property type="evidence" value="ECO:0007669"/>
    <property type="project" value="TreeGrafter"/>
</dbReference>
<evidence type="ECO:0000313" key="3">
    <source>
        <dbReference type="Proteomes" id="UP000257127"/>
    </source>
</evidence>
<comment type="caution">
    <text evidence="2">The sequence shown here is derived from an EMBL/GenBank/DDBJ whole genome shotgun (WGS) entry which is preliminary data.</text>
</comment>
<protein>
    <submittedName>
        <fullName evidence="2">YqgE/AlgH family protein</fullName>
    </submittedName>
</protein>
<keyword evidence="3" id="KW-1185">Reference proteome</keyword>
<sequence length="264" mass="30502">MIHFAYRIYVVPFVIKYLSQLTFSKNVINRSKLNSVSINLKKLLLFHLYFYFYVHDDCFHQSLCFKTNYQNMAIDLSFKNNRKPRKGRVLISDPFSKDDYFGRSVVYLCDYNSQGTFGFVLTNYLDINLADVAKNFPDIGANISIGGPVQTENIFFIHTLGNRLPGSVEVDDGIFIGGDYDLLIEQLKDGLIDNSKVRFFLGYSGWDGGQLEEEINRNNWIVAPVLNPLEIMDTSISDIWQRFMKREGKKYDILSRAPLDIHNN</sequence>
<organism evidence="2 3">
    <name type="scientific">Brumimicrobium aurantiacum</name>
    <dbReference type="NCBI Taxonomy" id="1737063"/>
    <lineage>
        <taxon>Bacteria</taxon>
        <taxon>Pseudomonadati</taxon>
        <taxon>Bacteroidota</taxon>
        <taxon>Flavobacteriia</taxon>
        <taxon>Flavobacteriales</taxon>
        <taxon>Crocinitomicaceae</taxon>
        <taxon>Brumimicrobium</taxon>
    </lineage>
</organism>
<gene>
    <name evidence="2" type="ORF">DXU93_11755</name>
</gene>
<dbReference type="SUPFAM" id="SSF143456">
    <property type="entry name" value="VC0467-like"/>
    <property type="match status" value="1"/>
</dbReference>
<dbReference type="Proteomes" id="UP000257127">
    <property type="component" value="Unassembled WGS sequence"/>
</dbReference>
<evidence type="ECO:0000313" key="2">
    <source>
        <dbReference type="EMBL" id="RFC53795.1"/>
    </source>
</evidence>
<dbReference type="OrthoDB" id="9807486at2"/>
<accession>A0A3E1EW63</accession>
<dbReference type="AlphaFoldDB" id="A0A3E1EW63"/>